<dbReference type="EMBL" id="AQQV01000001">
    <property type="protein sequence ID" value="ORE89212.1"/>
    <property type="molecule type" value="Genomic_DNA"/>
</dbReference>
<evidence type="ECO:0000313" key="2">
    <source>
        <dbReference type="Proteomes" id="UP000192342"/>
    </source>
</evidence>
<dbReference type="AlphaFoldDB" id="A0A1Y1SHR4"/>
<dbReference type="STRING" id="1317117.ATO7_05015"/>
<name>A0A1Y1SHR4_9GAMM</name>
<dbReference type="RefSeq" id="WP_083560122.1">
    <property type="nucleotide sequence ID" value="NZ_AQQV01000001.1"/>
</dbReference>
<dbReference type="Proteomes" id="UP000192342">
    <property type="component" value="Unassembled WGS sequence"/>
</dbReference>
<proteinExistence type="predicted"/>
<reference evidence="1 2" key="1">
    <citation type="submission" date="2013-04" db="EMBL/GenBank/DDBJ databases">
        <title>Oceanococcus atlanticus 22II-S10r2 Genome Sequencing.</title>
        <authorList>
            <person name="Lai Q."/>
            <person name="Li G."/>
            <person name="Shao Z."/>
        </authorList>
    </citation>
    <scope>NUCLEOTIDE SEQUENCE [LARGE SCALE GENOMIC DNA]</scope>
    <source>
        <strain evidence="1 2">22II-S10r2</strain>
    </source>
</reference>
<organism evidence="1 2">
    <name type="scientific">Oceanococcus atlanticus</name>
    <dbReference type="NCBI Taxonomy" id="1317117"/>
    <lineage>
        <taxon>Bacteria</taxon>
        <taxon>Pseudomonadati</taxon>
        <taxon>Pseudomonadota</taxon>
        <taxon>Gammaproteobacteria</taxon>
        <taxon>Chromatiales</taxon>
        <taxon>Oceanococcaceae</taxon>
        <taxon>Oceanococcus</taxon>
    </lineage>
</organism>
<gene>
    <name evidence="1" type="ORF">ATO7_05015</name>
</gene>
<comment type="caution">
    <text evidence="1">The sequence shown here is derived from an EMBL/GenBank/DDBJ whole genome shotgun (WGS) entry which is preliminary data.</text>
</comment>
<accession>A0A1Y1SHR4</accession>
<keyword evidence="2" id="KW-1185">Reference proteome</keyword>
<sequence length="75" mass="8242">MLLYQHTQGHYLAVAPHMRFAPAAGYALCFDGRNVPDVICRAYVTEHGGNVIDDVDTIVLSDEPRRRCTAAAHAC</sequence>
<protein>
    <submittedName>
        <fullName evidence="1">Uncharacterized protein</fullName>
    </submittedName>
</protein>
<evidence type="ECO:0000313" key="1">
    <source>
        <dbReference type="EMBL" id="ORE89212.1"/>
    </source>
</evidence>